<dbReference type="Pfam" id="PF05699">
    <property type="entry name" value="Dimer_Tnp_hAT"/>
    <property type="match status" value="1"/>
</dbReference>
<accession>A0A0N4YUQ6</accession>
<sequence>MGDASPVSDDIDDDNENPFLKYSHESPRTSISPTPVSVDAKAKAFAEMEEYLSKKPTFKVDPFEFWRSEVNAAKYPLMKLLAKRYLSAPATSAESERLFSTAGLVVGDLRRSLSPENLEKLVFLHQNILILGF</sequence>
<evidence type="ECO:0000313" key="5">
    <source>
        <dbReference type="WBParaSite" id="NBR_0002097801-mRNA-1"/>
    </source>
</evidence>
<dbReference type="InterPro" id="IPR008906">
    <property type="entry name" value="HATC_C_dom"/>
</dbReference>
<reference evidence="5" key="1">
    <citation type="submission" date="2017-02" db="UniProtKB">
        <authorList>
            <consortium name="WormBaseParasite"/>
        </authorList>
    </citation>
    <scope>IDENTIFICATION</scope>
</reference>
<dbReference type="STRING" id="27835.A0A0N4YUQ6"/>
<evidence type="ECO:0000256" key="1">
    <source>
        <dbReference type="SAM" id="MobiDB-lite"/>
    </source>
</evidence>
<proteinExistence type="predicted"/>
<dbReference type="PANTHER" id="PTHR47611">
    <property type="entry name" value="HAT DIMERISATION DOMAIN, C-TERMINAL"/>
    <property type="match status" value="1"/>
</dbReference>
<dbReference type="PANTHER" id="PTHR47611:SF3">
    <property type="entry name" value="HAT C-TERMINAL DIMERISATION DOMAIN-CONTAINING PROTEIN"/>
    <property type="match status" value="1"/>
</dbReference>
<evidence type="ECO:0000313" key="4">
    <source>
        <dbReference type="Proteomes" id="UP000271162"/>
    </source>
</evidence>
<dbReference type="OMA" id="FWTKATS"/>
<evidence type="ECO:0000313" key="3">
    <source>
        <dbReference type="EMBL" id="VDL84714.1"/>
    </source>
</evidence>
<feature type="region of interest" description="Disordered" evidence="1">
    <location>
        <begin position="1"/>
        <end position="35"/>
    </location>
</feature>
<dbReference type="SUPFAM" id="SSF53098">
    <property type="entry name" value="Ribonuclease H-like"/>
    <property type="match status" value="1"/>
</dbReference>
<feature type="domain" description="HAT C-terminal dimerisation" evidence="2">
    <location>
        <begin position="47"/>
        <end position="128"/>
    </location>
</feature>
<dbReference type="Proteomes" id="UP000271162">
    <property type="component" value="Unassembled WGS sequence"/>
</dbReference>
<gene>
    <name evidence="3" type="ORF">NBR_LOCUS20976</name>
</gene>
<name>A0A0N4YUQ6_NIPBR</name>
<dbReference type="InterPro" id="IPR012337">
    <property type="entry name" value="RNaseH-like_sf"/>
</dbReference>
<dbReference type="AlphaFoldDB" id="A0A0N4YUQ6"/>
<dbReference type="EMBL" id="UYSL01025749">
    <property type="protein sequence ID" value="VDL84714.1"/>
    <property type="molecule type" value="Genomic_DNA"/>
</dbReference>
<keyword evidence="4" id="KW-1185">Reference proteome</keyword>
<organism evidence="5">
    <name type="scientific">Nippostrongylus brasiliensis</name>
    <name type="common">Rat hookworm</name>
    <dbReference type="NCBI Taxonomy" id="27835"/>
    <lineage>
        <taxon>Eukaryota</taxon>
        <taxon>Metazoa</taxon>
        <taxon>Ecdysozoa</taxon>
        <taxon>Nematoda</taxon>
        <taxon>Chromadorea</taxon>
        <taxon>Rhabditida</taxon>
        <taxon>Rhabditina</taxon>
        <taxon>Rhabditomorpha</taxon>
        <taxon>Strongyloidea</taxon>
        <taxon>Heligmosomidae</taxon>
        <taxon>Nippostrongylus</taxon>
    </lineage>
</organism>
<protein>
    <submittedName>
        <fullName evidence="5">Dimer_Tnp_hAT domain-containing protein</fullName>
    </submittedName>
</protein>
<dbReference type="WBParaSite" id="NBR_0002097801-mRNA-1">
    <property type="protein sequence ID" value="NBR_0002097801-mRNA-1"/>
    <property type="gene ID" value="NBR_0002097801"/>
</dbReference>
<reference evidence="3 4" key="2">
    <citation type="submission" date="2018-11" db="EMBL/GenBank/DDBJ databases">
        <authorList>
            <consortium name="Pathogen Informatics"/>
        </authorList>
    </citation>
    <scope>NUCLEOTIDE SEQUENCE [LARGE SCALE GENOMIC DNA]</scope>
</reference>
<dbReference type="GO" id="GO:0046983">
    <property type="term" value="F:protein dimerization activity"/>
    <property type="evidence" value="ECO:0007669"/>
    <property type="project" value="InterPro"/>
</dbReference>
<evidence type="ECO:0000259" key="2">
    <source>
        <dbReference type="Pfam" id="PF05699"/>
    </source>
</evidence>